<dbReference type="Pfam" id="PF11700">
    <property type="entry name" value="ATG22"/>
    <property type="match status" value="1"/>
</dbReference>
<organism evidence="7 8">
    <name type="scientific">Jimgerdemannia flammicorona</name>
    <dbReference type="NCBI Taxonomy" id="994334"/>
    <lineage>
        <taxon>Eukaryota</taxon>
        <taxon>Fungi</taxon>
        <taxon>Fungi incertae sedis</taxon>
        <taxon>Mucoromycota</taxon>
        <taxon>Mucoromycotina</taxon>
        <taxon>Endogonomycetes</taxon>
        <taxon>Endogonales</taxon>
        <taxon>Endogonaceae</taxon>
        <taxon>Jimgerdemannia</taxon>
    </lineage>
</organism>
<sequence length="95" mass="10579">MSFEPDTKSSLDEKPTTVYIVEDTSKEEMGPLVVDDEPDQEPVSKRELWGWYMYGWASEPFNVMMAGVFYPIVLESMASAAGFELDGVTPCDTVG</sequence>
<proteinExistence type="inferred from homology"/>
<dbReference type="OrthoDB" id="10583577at2759"/>
<evidence type="ECO:0000256" key="4">
    <source>
        <dbReference type="ARBA" id="ARBA00022989"/>
    </source>
</evidence>
<comment type="caution">
    <text evidence="7">The sequence shown here is derived from an EMBL/GenBank/DDBJ whole genome shotgun (WGS) entry which is preliminary data.</text>
</comment>
<comment type="subcellular location">
    <subcellularLocation>
        <location evidence="1">Endomembrane system</location>
        <topology evidence="1">Multi-pass membrane protein</topology>
    </subcellularLocation>
    <subcellularLocation>
        <location evidence="6">Vacuole membrane</location>
        <topology evidence="6">Multi-pass membrane protein</topology>
    </subcellularLocation>
</comment>
<evidence type="ECO:0000256" key="2">
    <source>
        <dbReference type="ARBA" id="ARBA00022448"/>
    </source>
</evidence>
<keyword evidence="2 6" id="KW-0813">Transport</keyword>
<gene>
    <name evidence="7" type="ORF">BC936DRAFT_141773</name>
</gene>
<keyword evidence="6" id="KW-0926">Vacuole</keyword>
<comment type="function">
    <text evidence="6">Vacuolar effluxer which mediate the efflux of amino acids resulting from autophagic degradation. The release of autophagic amino acids allows the maintenance of protein synthesis and viability during nitrogen starvation.</text>
</comment>
<keyword evidence="6" id="KW-0072">Autophagy</keyword>
<evidence type="ECO:0000256" key="1">
    <source>
        <dbReference type="ARBA" id="ARBA00004127"/>
    </source>
</evidence>
<dbReference type="EMBL" id="RBNI01020486">
    <property type="protein sequence ID" value="RUO96594.1"/>
    <property type="molecule type" value="Genomic_DNA"/>
</dbReference>
<dbReference type="AlphaFoldDB" id="A0A433A1N5"/>
<evidence type="ECO:0000256" key="3">
    <source>
        <dbReference type="ARBA" id="ARBA00022692"/>
    </source>
</evidence>
<keyword evidence="4" id="KW-1133">Transmembrane helix</keyword>
<dbReference type="InterPro" id="IPR024671">
    <property type="entry name" value="Atg22-like"/>
</dbReference>
<keyword evidence="8" id="KW-1185">Reference proteome</keyword>
<dbReference type="PANTHER" id="PTHR23519">
    <property type="entry name" value="AUTOPHAGY-RELATED PROTEIN 22"/>
    <property type="match status" value="1"/>
</dbReference>
<dbReference type="GO" id="GO:0006865">
    <property type="term" value="P:amino acid transport"/>
    <property type="evidence" value="ECO:0007669"/>
    <property type="project" value="UniProtKB-KW"/>
</dbReference>
<dbReference type="GO" id="GO:0006914">
    <property type="term" value="P:autophagy"/>
    <property type="evidence" value="ECO:0007669"/>
    <property type="project" value="UniProtKB-KW"/>
</dbReference>
<evidence type="ECO:0000313" key="7">
    <source>
        <dbReference type="EMBL" id="RUO96594.1"/>
    </source>
</evidence>
<dbReference type="InterPro" id="IPR050495">
    <property type="entry name" value="ATG22/LtaA_families"/>
</dbReference>
<comment type="similarity">
    <text evidence="6">Belongs to the ATG22 family.</text>
</comment>
<dbReference type="PANTHER" id="PTHR23519:SF1">
    <property type="entry name" value="AUTOPHAGY-RELATED PROTEIN 22"/>
    <property type="match status" value="1"/>
</dbReference>
<keyword evidence="5" id="KW-0472">Membrane</keyword>
<dbReference type="GO" id="GO:0012505">
    <property type="term" value="C:endomembrane system"/>
    <property type="evidence" value="ECO:0007669"/>
    <property type="project" value="UniProtKB-SubCell"/>
</dbReference>
<dbReference type="GO" id="GO:0005774">
    <property type="term" value="C:vacuolar membrane"/>
    <property type="evidence" value="ECO:0007669"/>
    <property type="project" value="UniProtKB-SubCell"/>
</dbReference>
<keyword evidence="3" id="KW-0812">Transmembrane</keyword>
<evidence type="ECO:0000313" key="8">
    <source>
        <dbReference type="Proteomes" id="UP000268093"/>
    </source>
</evidence>
<reference evidence="7 8" key="1">
    <citation type="journal article" date="2018" name="New Phytol.">
        <title>Phylogenomics of Endogonaceae and evolution of mycorrhizas within Mucoromycota.</title>
        <authorList>
            <person name="Chang Y."/>
            <person name="Desiro A."/>
            <person name="Na H."/>
            <person name="Sandor L."/>
            <person name="Lipzen A."/>
            <person name="Clum A."/>
            <person name="Barry K."/>
            <person name="Grigoriev I.V."/>
            <person name="Martin F.M."/>
            <person name="Stajich J.E."/>
            <person name="Smith M.E."/>
            <person name="Bonito G."/>
            <person name="Spatafora J.W."/>
        </authorList>
    </citation>
    <scope>NUCLEOTIDE SEQUENCE [LARGE SCALE GENOMIC DNA]</scope>
    <source>
        <strain evidence="7 8">GMNB39</strain>
    </source>
</reference>
<accession>A0A433A1N5</accession>
<protein>
    <recommendedName>
        <fullName evidence="6">Autophagy-related protein</fullName>
    </recommendedName>
</protein>
<evidence type="ECO:0000256" key="6">
    <source>
        <dbReference type="RuleBase" id="RU363073"/>
    </source>
</evidence>
<evidence type="ECO:0000256" key="5">
    <source>
        <dbReference type="ARBA" id="ARBA00023136"/>
    </source>
</evidence>
<dbReference type="Proteomes" id="UP000268093">
    <property type="component" value="Unassembled WGS sequence"/>
</dbReference>
<name>A0A433A1N5_9FUNG</name>
<keyword evidence="6" id="KW-0029">Amino-acid transport</keyword>